<organism evidence="1 2">
    <name type="scientific">Halobacteriovorax marinus (strain ATCC BAA-682 / DSM 15412 / SJ)</name>
    <name type="common">Bacteriovorax marinus</name>
    <dbReference type="NCBI Taxonomy" id="862908"/>
    <lineage>
        <taxon>Bacteria</taxon>
        <taxon>Pseudomonadati</taxon>
        <taxon>Bdellovibrionota</taxon>
        <taxon>Bacteriovoracia</taxon>
        <taxon>Bacteriovoracales</taxon>
        <taxon>Halobacteriovoraceae</taxon>
        <taxon>Halobacteriovorax</taxon>
    </lineage>
</organism>
<dbReference type="HOGENOM" id="CLU_2301908_0_0_7"/>
<keyword evidence="2" id="KW-1185">Reference proteome</keyword>
<evidence type="ECO:0000313" key="1">
    <source>
        <dbReference type="EMBL" id="CBW25660.1"/>
    </source>
</evidence>
<proteinExistence type="predicted"/>
<dbReference type="AlphaFoldDB" id="E1X5U3"/>
<evidence type="ECO:0000313" key="2">
    <source>
        <dbReference type="Proteomes" id="UP000008963"/>
    </source>
</evidence>
<accession>E1X5U3</accession>
<dbReference type="KEGG" id="bmx:BMS_0756"/>
<gene>
    <name evidence="1" type="ordered locus">BMS_0756</name>
</gene>
<sequence>MITGRFSLASAIFKKSEIETLFEKLDLINENNSGLLFFNLNDEPIAWSLGTDIFDTSFRLIMYIVGKNILSLEDGEIIGQLSDNRVLDINGKVLYTLIQV</sequence>
<dbReference type="EMBL" id="FQ312005">
    <property type="protein sequence ID" value="CBW25660.1"/>
    <property type="molecule type" value="Genomic_DNA"/>
</dbReference>
<reference evidence="2" key="1">
    <citation type="journal article" date="2013" name="ISME J.">
        <title>A small predatory core genome in the divergent marine Bacteriovorax marinus SJ and the terrestrial Bdellovibrio bacteriovorus.</title>
        <authorList>
            <person name="Crossman L.C."/>
            <person name="Chen H."/>
            <person name="Cerdeno-Tarraga A.M."/>
            <person name="Brooks K."/>
            <person name="Quail M.A."/>
            <person name="Pineiro S.A."/>
            <person name="Hobley L."/>
            <person name="Sockett R.E."/>
            <person name="Bentley S.D."/>
            <person name="Parkhill J."/>
            <person name="Williams H.N."/>
            <person name="Stine O.C."/>
        </authorList>
    </citation>
    <scope>NUCLEOTIDE SEQUENCE [LARGE SCALE GENOMIC DNA]</scope>
    <source>
        <strain evidence="2">ATCC BAA-682 / DSM 15412 / SJ</strain>
    </source>
</reference>
<name>E1X5U3_HALMS</name>
<dbReference type="Proteomes" id="UP000008963">
    <property type="component" value="Chromosome"/>
</dbReference>
<dbReference type="STRING" id="862908.BMS_0756"/>
<protein>
    <submittedName>
        <fullName evidence="1">Uncharacterized protein</fullName>
    </submittedName>
</protein>